<reference evidence="1" key="1">
    <citation type="submission" date="2020-04" db="EMBL/GenBank/DDBJ databases">
        <authorList>
            <person name="Chiriac C."/>
            <person name="Salcher M."/>
            <person name="Ghai R."/>
            <person name="Kavagutti S V."/>
        </authorList>
    </citation>
    <scope>NUCLEOTIDE SEQUENCE</scope>
</reference>
<sequence length="79" mass="9071">MKIIQLDDDCAVVQVNGTEYSFGIWQDSGEIIVDISFLKQFENFEEMNKCNQCEQGYYDAGEGDETLFLKCDCQPIIMI</sequence>
<organism evidence="1">
    <name type="scientific">uncultured Caudovirales phage</name>
    <dbReference type="NCBI Taxonomy" id="2100421"/>
    <lineage>
        <taxon>Viruses</taxon>
        <taxon>Duplodnaviria</taxon>
        <taxon>Heunggongvirae</taxon>
        <taxon>Uroviricota</taxon>
        <taxon>Caudoviricetes</taxon>
        <taxon>Peduoviridae</taxon>
        <taxon>Maltschvirus</taxon>
        <taxon>Maltschvirus maltsch</taxon>
    </lineage>
</organism>
<name>A0A6J5N5X1_9CAUD</name>
<evidence type="ECO:0000313" key="1">
    <source>
        <dbReference type="EMBL" id="CAB4154243.1"/>
    </source>
</evidence>
<protein>
    <submittedName>
        <fullName evidence="1">Uncharacterized protein</fullName>
    </submittedName>
</protein>
<proteinExistence type="predicted"/>
<accession>A0A6J5N5X1</accession>
<gene>
    <name evidence="1" type="ORF">UFOVP633_39</name>
</gene>
<dbReference type="EMBL" id="LR796610">
    <property type="protein sequence ID" value="CAB4154243.1"/>
    <property type="molecule type" value="Genomic_DNA"/>
</dbReference>